<evidence type="ECO:0000313" key="1">
    <source>
        <dbReference type="EMBL" id="PON37119.1"/>
    </source>
</evidence>
<dbReference type="EMBL" id="JXTB01000541">
    <property type="protein sequence ID" value="PON37119.1"/>
    <property type="molecule type" value="Genomic_DNA"/>
</dbReference>
<protein>
    <submittedName>
        <fullName evidence="1">Uncharacterized protein</fullName>
    </submittedName>
</protein>
<sequence>EVAATGIVFVSLKIHQRVAQGDRNGWVWFVDDHGRTQIGVSEVVRGCRRFGFVGEGLKFLN</sequence>
<dbReference type="AlphaFoldDB" id="A0A2P5AKQ2"/>
<comment type="caution">
    <text evidence="1">The sequence shown here is derived from an EMBL/GenBank/DDBJ whole genome shotgun (WGS) entry which is preliminary data.</text>
</comment>
<dbReference type="Proteomes" id="UP000237105">
    <property type="component" value="Unassembled WGS sequence"/>
</dbReference>
<organism evidence="1 2">
    <name type="scientific">Parasponia andersonii</name>
    <name type="common">Sponia andersonii</name>
    <dbReference type="NCBI Taxonomy" id="3476"/>
    <lineage>
        <taxon>Eukaryota</taxon>
        <taxon>Viridiplantae</taxon>
        <taxon>Streptophyta</taxon>
        <taxon>Embryophyta</taxon>
        <taxon>Tracheophyta</taxon>
        <taxon>Spermatophyta</taxon>
        <taxon>Magnoliopsida</taxon>
        <taxon>eudicotyledons</taxon>
        <taxon>Gunneridae</taxon>
        <taxon>Pentapetalae</taxon>
        <taxon>rosids</taxon>
        <taxon>fabids</taxon>
        <taxon>Rosales</taxon>
        <taxon>Cannabaceae</taxon>
        <taxon>Parasponia</taxon>
    </lineage>
</organism>
<reference evidence="2" key="1">
    <citation type="submission" date="2016-06" db="EMBL/GenBank/DDBJ databases">
        <title>Parallel loss of symbiosis genes in relatives of nitrogen-fixing non-legume Parasponia.</title>
        <authorList>
            <person name="Van Velzen R."/>
            <person name="Holmer R."/>
            <person name="Bu F."/>
            <person name="Rutten L."/>
            <person name="Van Zeijl A."/>
            <person name="Liu W."/>
            <person name="Santuari L."/>
            <person name="Cao Q."/>
            <person name="Sharma T."/>
            <person name="Shen D."/>
            <person name="Roswanjaya Y."/>
            <person name="Wardhani T."/>
            <person name="Kalhor M.S."/>
            <person name="Jansen J."/>
            <person name="Van den Hoogen J."/>
            <person name="Gungor B."/>
            <person name="Hartog M."/>
            <person name="Hontelez J."/>
            <person name="Verver J."/>
            <person name="Yang W.-C."/>
            <person name="Schijlen E."/>
            <person name="Repin R."/>
            <person name="Schilthuizen M."/>
            <person name="Schranz E."/>
            <person name="Heidstra R."/>
            <person name="Miyata K."/>
            <person name="Fedorova E."/>
            <person name="Kohlen W."/>
            <person name="Bisseling T."/>
            <person name="Smit S."/>
            <person name="Geurts R."/>
        </authorList>
    </citation>
    <scope>NUCLEOTIDE SEQUENCE [LARGE SCALE GENOMIC DNA]</scope>
    <source>
        <strain evidence="2">cv. WU1-14</strain>
    </source>
</reference>
<evidence type="ECO:0000313" key="2">
    <source>
        <dbReference type="Proteomes" id="UP000237105"/>
    </source>
</evidence>
<feature type="non-terminal residue" evidence="1">
    <location>
        <position position="1"/>
    </location>
</feature>
<keyword evidence="2" id="KW-1185">Reference proteome</keyword>
<gene>
    <name evidence="1" type="ORF">PanWU01x14_322820</name>
</gene>
<proteinExistence type="predicted"/>
<accession>A0A2P5AKQ2</accession>
<name>A0A2P5AKQ2_PARAD</name>